<dbReference type="RefSeq" id="WP_110394619.1">
    <property type="nucleotide sequence ID" value="NZ_JBHUHB010000001.1"/>
</dbReference>
<proteinExistence type="predicted"/>
<dbReference type="OrthoDB" id="2087873at2"/>
<keyword evidence="2" id="KW-1185">Reference proteome</keyword>
<evidence type="ECO:0000313" key="2">
    <source>
        <dbReference type="Proteomes" id="UP000247978"/>
    </source>
</evidence>
<dbReference type="AlphaFoldDB" id="A0A2V3W518"/>
<gene>
    <name evidence="1" type="ORF">DFR56_103302</name>
</gene>
<comment type="caution">
    <text evidence="1">The sequence shown here is derived from an EMBL/GenBank/DDBJ whole genome shotgun (WGS) entry which is preliminary data.</text>
</comment>
<accession>A0A2V3W518</accession>
<organism evidence="1 2">
    <name type="scientific">Pseudogracilibacillus auburnensis</name>
    <dbReference type="NCBI Taxonomy" id="1494959"/>
    <lineage>
        <taxon>Bacteria</taxon>
        <taxon>Bacillati</taxon>
        <taxon>Bacillota</taxon>
        <taxon>Bacilli</taxon>
        <taxon>Bacillales</taxon>
        <taxon>Bacillaceae</taxon>
        <taxon>Pseudogracilibacillus</taxon>
    </lineage>
</organism>
<dbReference type="EMBL" id="QJJQ01000003">
    <property type="protein sequence ID" value="PXW88796.1"/>
    <property type="molecule type" value="Genomic_DNA"/>
</dbReference>
<dbReference type="Proteomes" id="UP000247978">
    <property type="component" value="Unassembled WGS sequence"/>
</dbReference>
<sequence>MINKNEKLTADEFEKLLDKAPDSCLITGLKKCNSYGFDNQVVYLSEPAYDAYTLPWYVESERCFYRARFDMDDDFRKEYEFVCSLEDLEKHFHPNLKRIKEYYGIN</sequence>
<reference evidence="1 2" key="1">
    <citation type="submission" date="2018-05" db="EMBL/GenBank/DDBJ databases">
        <title>Genomic Encyclopedia of Type Strains, Phase IV (KMG-IV): sequencing the most valuable type-strain genomes for metagenomic binning, comparative biology and taxonomic classification.</title>
        <authorList>
            <person name="Goeker M."/>
        </authorList>
    </citation>
    <scope>NUCLEOTIDE SEQUENCE [LARGE SCALE GENOMIC DNA]</scope>
    <source>
        <strain evidence="1 2">DSM 28556</strain>
    </source>
</reference>
<protein>
    <submittedName>
        <fullName evidence="1">Uncharacterized protein</fullName>
    </submittedName>
</protein>
<evidence type="ECO:0000313" key="1">
    <source>
        <dbReference type="EMBL" id="PXW88796.1"/>
    </source>
</evidence>
<name>A0A2V3W518_9BACI</name>